<reference evidence="3" key="1">
    <citation type="submission" date="2023-06" db="EMBL/GenBank/DDBJ databases">
        <title>Genome-scale phylogeny and comparative genomics of the fungal order Sordariales.</title>
        <authorList>
            <consortium name="Lawrence Berkeley National Laboratory"/>
            <person name="Hensen N."/>
            <person name="Bonometti L."/>
            <person name="Westerberg I."/>
            <person name="Brannstrom I.O."/>
            <person name="Guillou S."/>
            <person name="Cros-Aarteil S."/>
            <person name="Calhoun S."/>
            <person name="Haridas S."/>
            <person name="Kuo A."/>
            <person name="Mondo S."/>
            <person name="Pangilinan J."/>
            <person name="Riley R."/>
            <person name="Labutti K."/>
            <person name="Andreopoulos B."/>
            <person name="Lipzen A."/>
            <person name="Chen C."/>
            <person name="Yanf M."/>
            <person name="Daum C."/>
            <person name="Ng V."/>
            <person name="Clum A."/>
            <person name="Steindorff A."/>
            <person name="Ohm R."/>
            <person name="Martin F."/>
            <person name="Silar P."/>
            <person name="Natvig D."/>
            <person name="Lalanne C."/>
            <person name="Gautier V."/>
            <person name="Ament-Velasquez S.L."/>
            <person name="Kruys A."/>
            <person name="Hutchinson M.I."/>
            <person name="Powell A.J."/>
            <person name="Barry K."/>
            <person name="Miller A.N."/>
            <person name="Grigoriev I.V."/>
            <person name="Debuchy R."/>
            <person name="Gladieux P."/>
            <person name="Thoren M.H."/>
            <person name="Johannesson H."/>
        </authorList>
    </citation>
    <scope>NUCLEOTIDE SEQUENCE</scope>
    <source>
        <strain evidence="3">SMH2532-1</strain>
    </source>
</reference>
<sequence length="315" mass="34664">MASINPDVDPAQCRHYAAFASHLPRLQFDIIYWVLFAAVILMLFTASYRYSRDHESSKDVEPGSREYRRRMMACLIWCLVLFACAVVGVVMEVYALLALQFCDGEDLMSLYWSTWTMLQLGSLVAIAGIILSVYNGIRGNKNPPWALALGTPVLVVAGIGHALHSGMRKRVERVRSRSATRSRRRTMSVSSGLSRLEGVTTGDLPMSREETLRLDDSEKEDSEFKARLVGYTPEGAPILQFLDDPGSIQQDRGTVIGRGDGGVIVAFRKSMMTIIEGQDPEKARDPGPSAGVPPQRPPPVVRIASPSPSPSRGKV</sequence>
<keyword evidence="2" id="KW-0812">Transmembrane</keyword>
<protein>
    <submittedName>
        <fullName evidence="3">Uncharacterized protein</fullName>
    </submittedName>
</protein>
<keyword evidence="2" id="KW-1133">Transmembrane helix</keyword>
<feature type="region of interest" description="Disordered" evidence="1">
    <location>
        <begin position="276"/>
        <end position="315"/>
    </location>
</feature>
<feature type="transmembrane region" description="Helical" evidence="2">
    <location>
        <begin position="71"/>
        <end position="97"/>
    </location>
</feature>
<feature type="transmembrane region" description="Helical" evidence="2">
    <location>
        <begin position="30"/>
        <end position="50"/>
    </location>
</feature>
<organism evidence="3 4">
    <name type="scientific">Cercophora newfieldiana</name>
    <dbReference type="NCBI Taxonomy" id="92897"/>
    <lineage>
        <taxon>Eukaryota</taxon>
        <taxon>Fungi</taxon>
        <taxon>Dikarya</taxon>
        <taxon>Ascomycota</taxon>
        <taxon>Pezizomycotina</taxon>
        <taxon>Sordariomycetes</taxon>
        <taxon>Sordariomycetidae</taxon>
        <taxon>Sordariales</taxon>
        <taxon>Lasiosphaeriaceae</taxon>
        <taxon>Cercophora</taxon>
    </lineage>
</organism>
<accession>A0AA40CYQ8</accession>
<proteinExistence type="predicted"/>
<feature type="transmembrane region" description="Helical" evidence="2">
    <location>
        <begin position="117"/>
        <end position="137"/>
    </location>
</feature>
<evidence type="ECO:0000313" key="3">
    <source>
        <dbReference type="EMBL" id="KAK0656525.1"/>
    </source>
</evidence>
<gene>
    <name evidence="3" type="ORF">B0T16DRAFT_452085</name>
</gene>
<feature type="transmembrane region" description="Helical" evidence="2">
    <location>
        <begin position="144"/>
        <end position="163"/>
    </location>
</feature>
<name>A0AA40CYQ8_9PEZI</name>
<dbReference type="AlphaFoldDB" id="A0AA40CYQ8"/>
<keyword evidence="4" id="KW-1185">Reference proteome</keyword>
<evidence type="ECO:0000313" key="4">
    <source>
        <dbReference type="Proteomes" id="UP001174936"/>
    </source>
</evidence>
<dbReference type="Proteomes" id="UP001174936">
    <property type="component" value="Unassembled WGS sequence"/>
</dbReference>
<evidence type="ECO:0000256" key="2">
    <source>
        <dbReference type="SAM" id="Phobius"/>
    </source>
</evidence>
<dbReference type="EMBL" id="JAULSV010000001">
    <property type="protein sequence ID" value="KAK0656525.1"/>
    <property type="molecule type" value="Genomic_DNA"/>
</dbReference>
<evidence type="ECO:0000256" key="1">
    <source>
        <dbReference type="SAM" id="MobiDB-lite"/>
    </source>
</evidence>
<keyword evidence="2" id="KW-0472">Membrane</keyword>
<comment type="caution">
    <text evidence="3">The sequence shown here is derived from an EMBL/GenBank/DDBJ whole genome shotgun (WGS) entry which is preliminary data.</text>
</comment>